<proteinExistence type="inferred from homology"/>
<dbReference type="AlphaFoldDB" id="A0A2S4PTA0"/>
<organism evidence="7 8">
    <name type="scientific">Erysiphe pulchra</name>
    <dbReference type="NCBI Taxonomy" id="225359"/>
    <lineage>
        <taxon>Eukaryota</taxon>
        <taxon>Fungi</taxon>
        <taxon>Dikarya</taxon>
        <taxon>Ascomycota</taxon>
        <taxon>Pezizomycotina</taxon>
        <taxon>Leotiomycetes</taxon>
        <taxon>Erysiphales</taxon>
        <taxon>Erysiphaceae</taxon>
        <taxon>Erysiphe</taxon>
    </lineage>
</organism>
<comment type="caution">
    <text evidence="7">The sequence shown here is derived from an EMBL/GenBank/DDBJ whole genome shotgun (WGS) entry which is preliminary data.</text>
</comment>
<dbReference type="GO" id="GO:0007165">
    <property type="term" value="P:signal transduction"/>
    <property type="evidence" value="ECO:0007669"/>
    <property type="project" value="InterPro"/>
</dbReference>
<dbReference type="STRING" id="225359.A0A2S4PTA0"/>
<comment type="similarity">
    <text evidence="4">Belongs to the cyclic nucleotide phosphodiesterase family.</text>
</comment>
<dbReference type="Gene3D" id="1.10.1300.10">
    <property type="entry name" value="3'5'-cyclic nucleotide phosphodiesterase, catalytic domain"/>
    <property type="match status" value="1"/>
</dbReference>
<accession>A0A2S4PTA0</accession>
<feature type="binding site" evidence="3">
    <location>
        <position position="394"/>
    </location>
    <ligand>
        <name>Zn(2+)</name>
        <dbReference type="ChEBI" id="CHEBI:29105"/>
        <label>2</label>
    </ligand>
</feature>
<protein>
    <recommendedName>
        <fullName evidence="4">Phosphodiesterase</fullName>
        <ecNumber evidence="4">3.1.4.-</ecNumber>
    </recommendedName>
</protein>
<evidence type="ECO:0000256" key="5">
    <source>
        <dbReference type="SAM" id="MobiDB-lite"/>
    </source>
</evidence>
<comment type="cofactor">
    <cofactor evidence="4">
        <name>a divalent metal cation</name>
        <dbReference type="ChEBI" id="CHEBI:60240"/>
    </cofactor>
    <text evidence="4">Binds 2 divalent metal cations per subunit. Site 1 may preferentially bind zinc ions, while site 2 has a preference for magnesium and/or manganese ions.</text>
</comment>
<dbReference type="GO" id="GO:0046872">
    <property type="term" value="F:metal ion binding"/>
    <property type="evidence" value="ECO:0007669"/>
    <property type="project" value="UniProtKB-KW"/>
</dbReference>
<dbReference type="EC" id="3.1.4.-" evidence="4"/>
<name>A0A2S4PTA0_9PEZI</name>
<dbReference type="PRINTS" id="PR00387">
    <property type="entry name" value="PDIESTERASE1"/>
</dbReference>
<dbReference type="CDD" id="cd00077">
    <property type="entry name" value="HDc"/>
    <property type="match status" value="1"/>
</dbReference>
<gene>
    <name evidence="7" type="ORF">EPUL_005427</name>
</gene>
<dbReference type="InterPro" id="IPR002073">
    <property type="entry name" value="PDEase_catalytic_dom"/>
</dbReference>
<reference evidence="7 8" key="1">
    <citation type="submission" date="2017-10" db="EMBL/GenBank/DDBJ databases">
        <title>Development of genomic resources for the powdery mildew, Erysiphe pulchra.</title>
        <authorList>
            <person name="Wadl P.A."/>
            <person name="Mack B.M."/>
            <person name="Moore G."/>
            <person name="Beltz S.B."/>
        </authorList>
    </citation>
    <scope>NUCLEOTIDE SEQUENCE [LARGE SCALE GENOMIC DNA]</scope>
    <source>
        <strain evidence="7">Cflorida</strain>
    </source>
</reference>
<feature type="domain" description="PDEase" evidence="6">
    <location>
        <begin position="369"/>
        <end position="604"/>
    </location>
</feature>
<dbReference type="InterPro" id="IPR003607">
    <property type="entry name" value="HD/PDEase_dom"/>
</dbReference>
<dbReference type="Proteomes" id="UP000237438">
    <property type="component" value="Unassembled WGS sequence"/>
</dbReference>
<evidence type="ECO:0000256" key="3">
    <source>
        <dbReference type="PIRSR" id="PIRSR623088-3"/>
    </source>
</evidence>
<dbReference type="GO" id="GO:0004114">
    <property type="term" value="F:3',5'-cyclic-nucleotide phosphodiesterase activity"/>
    <property type="evidence" value="ECO:0007669"/>
    <property type="project" value="InterPro"/>
</dbReference>
<dbReference type="SUPFAM" id="SSF109604">
    <property type="entry name" value="HD-domain/PDEase-like"/>
    <property type="match status" value="1"/>
</dbReference>
<feature type="region of interest" description="Disordered" evidence="5">
    <location>
        <begin position="668"/>
        <end position="710"/>
    </location>
</feature>
<dbReference type="PROSITE" id="PS51845">
    <property type="entry name" value="PDEASE_I_2"/>
    <property type="match status" value="1"/>
</dbReference>
<dbReference type="PROSITE" id="PS00126">
    <property type="entry name" value="PDEASE_I_1"/>
    <property type="match status" value="1"/>
</dbReference>
<keyword evidence="2 4" id="KW-0378">Hydrolase</keyword>
<evidence type="ECO:0000256" key="2">
    <source>
        <dbReference type="ARBA" id="ARBA00022801"/>
    </source>
</evidence>
<dbReference type="OrthoDB" id="546632at2759"/>
<evidence type="ECO:0000259" key="6">
    <source>
        <dbReference type="PROSITE" id="PS51845"/>
    </source>
</evidence>
<dbReference type="InterPro" id="IPR023088">
    <property type="entry name" value="PDEase"/>
</dbReference>
<dbReference type="Pfam" id="PF00233">
    <property type="entry name" value="PDEase_I"/>
    <property type="match status" value="1"/>
</dbReference>
<evidence type="ECO:0000256" key="4">
    <source>
        <dbReference type="RuleBase" id="RU363067"/>
    </source>
</evidence>
<feature type="binding site" evidence="3">
    <location>
        <position position="393"/>
    </location>
    <ligand>
        <name>Zn(2+)</name>
        <dbReference type="ChEBI" id="CHEBI:29105"/>
        <label>1</label>
    </ligand>
</feature>
<dbReference type="InterPro" id="IPR023174">
    <property type="entry name" value="PDEase_CS"/>
</dbReference>
<dbReference type="InterPro" id="IPR036971">
    <property type="entry name" value="PDEase_catalytic_dom_sf"/>
</dbReference>
<keyword evidence="8" id="KW-1185">Reference proteome</keyword>
<evidence type="ECO:0000313" key="7">
    <source>
        <dbReference type="EMBL" id="POS85265.1"/>
    </source>
</evidence>
<dbReference type="EMBL" id="PEDP01000663">
    <property type="protein sequence ID" value="POS85265.1"/>
    <property type="molecule type" value="Genomic_DNA"/>
</dbReference>
<sequence>MNYTECNIVYVNRAAKHDELVRQDMDVSLILETITPPSSPTTPCSPSPNPDLLMHNVKKLMRVFNEVYICASGKSGILRLFELSRGSIIDLVPIIVLIDVPNEDQPNDKVRNETRVSKLNSTAETPRIKEDVEKYGLELLQYIASEIENENLSSLIVPVAMVEAPNLDTYITRSNSLISLQPPHIFSPKGPLDQRDISPPSNYQLHTVRSLDTGAVDVLISPIAEERLSSLLIHAYRAHYNALKDHRALIERRRNRKRSWVGVDIDDQKSFSYLREVMVSRLMDGICQIGDHTPPPTRLKLSTTPNRNEAVTAAVASWDFSAHEFTDDELLHAALIMLQHTLKMPELEPWRISTGRIPAYPDSKIEVSSQPSTLAETIRPYDALTLLITAIGHDVGHPGVNNAFLTSLNAPLAQLYNDRSVLESFHCAAYSQILRCHWPSAFRSAEMRQLMISTILATDMGLHFEYMKKLARVKETLISTDKSMENSTHWSSGEQRTLACSLLIKCADISNVARKFDVASAWTMILTDEFSRQAAMEKEMGIPSVLFAPPVREIATLGKSQIGFIETFAYPLFDGVAEVMPSMSFCVEELQRNKIIWNEKILKQQNSTPNEILVEREKPLCTLKAKERRLSYAGLQCLTVPNQPKSKMKPHLSPIDVSISTTNFQNISPFSKSSENSSSRNPSRPNSPLSRPSSYKQGPDSAKSESPLSINITDLDLNSDHTEGSKESSLFIEENLTQKLGLNLFQSEGGLCNNETECSFSSAGDWNSEATSEIQSPSPSTQVSSITSFSENFTDLTNHIRIQSSDTTMDHDVADETEFCDDNTAIRKDVQYLKDVVVLQKVRVLKKKKSSRFRMSFWKRNKRNNSLPILTQNHNEEKFFEAC</sequence>
<feature type="binding site" evidence="3">
    <location>
        <position position="508"/>
    </location>
    <ligand>
        <name>Zn(2+)</name>
        <dbReference type="ChEBI" id="CHEBI:29105"/>
        <label>1</label>
    </ligand>
</feature>
<evidence type="ECO:0000313" key="8">
    <source>
        <dbReference type="Proteomes" id="UP000237438"/>
    </source>
</evidence>
<keyword evidence="1 3" id="KW-0479">Metal-binding</keyword>
<feature type="binding site" evidence="3">
    <location>
        <position position="394"/>
    </location>
    <ligand>
        <name>Zn(2+)</name>
        <dbReference type="ChEBI" id="CHEBI:29105"/>
        <label>1</label>
    </ligand>
</feature>
<dbReference type="PANTHER" id="PTHR11347">
    <property type="entry name" value="CYCLIC NUCLEOTIDE PHOSPHODIESTERASE"/>
    <property type="match status" value="1"/>
</dbReference>
<feature type="compositionally biased region" description="Low complexity" evidence="5">
    <location>
        <begin position="668"/>
        <end position="694"/>
    </location>
</feature>
<evidence type="ECO:0000256" key="1">
    <source>
        <dbReference type="ARBA" id="ARBA00022723"/>
    </source>
</evidence>